<sequence length="73" mass="8049">MESSITSFITLIPTNSKQSSIPTKSLHFNTKKSLVAQSSKISRGSRIVCMAEPHLITKLDSAEKTWKELSVSL</sequence>
<organism evidence="1 2">
    <name type="scientific">Kingdonia uniflora</name>
    <dbReference type="NCBI Taxonomy" id="39325"/>
    <lineage>
        <taxon>Eukaryota</taxon>
        <taxon>Viridiplantae</taxon>
        <taxon>Streptophyta</taxon>
        <taxon>Embryophyta</taxon>
        <taxon>Tracheophyta</taxon>
        <taxon>Spermatophyta</taxon>
        <taxon>Magnoliopsida</taxon>
        <taxon>Ranunculales</taxon>
        <taxon>Circaeasteraceae</taxon>
        <taxon>Kingdonia</taxon>
    </lineage>
</organism>
<dbReference type="OrthoDB" id="1936607at2759"/>
<evidence type="ECO:0000313" key="1">
    <source>
        <dbReference type="EMBL" id="KAF6139112.1"/>
    </source>
</evidence>
<evidence type="ECO:0000313" key="2">
    <source>
        <dbReference type="Proteomes" id="UP000541444"/>
    </source>
</evidence>
<protein>
    <submittedName>
        <fullName evidence="1">Uncharacterized protein</fullName>
    </submittedName>
</protein>
<gene>
    <name evidence="1" type="ORF">GIB67_009955</name>
</gene>
<dbReference type="EMBL" id="JACGCM010002533">
    <property type="protein sequence ID" value="KAF6139112.1"/>
    <property type="molecule type" value="Genomic_DNA"/>
</dbReference>
<reference evidence="1 2" key="1">
    <citation type="journal article" date="2020" name="IScience">
        <title>Genome Sequencing of the Endangered Kingdonia uniflora (Circaeasteraceae, Ranunculales) Reveals Potential Mechanisms of Evolutionary Specialization.</title>
        <authorList>
            <person name="Sun Y."/>
            <person name="Deng T."/>
            <person name="Zhang A."/>
            <person name="Moore M.J."/>
            <person name="Landis J.B."/>
            <person name="Lin N."/>
            <person name="Zhang H."/>
            <person name="Zhang X."/>
            <person name="Huang J."/>
            <person name="Zhang X."/>
            <person name="Sun H."/>
            <person name="Wang H."/>
        </authorList>
    </citation>
    <scope>NUCLEOTIDE SEQUENCE [LARGE SCALE GENOMIC DNA]</scope>
    <source>
        <strain evidence="1">TB1705</strain>
        <tissue evidence="1">Leaf</tissue>
    </source>
</reference>
<dbReference type="Proteomes" id="UP000541444">
    <property type="component" value="Unassembled WGS sequence"/>
</dbReference>
<keyword evidence="2" id="KW-1185">Reference proteome</keyword>
<proteinExistence type="predicted"/>
<comment type="caution">
    <text evidence="1">The sequence shown here is derived from an EMBL/GenBank/DDBJ whole genome shotgun (WGS) entry which is preliminary data.</text>
</comment>
<accession>A0A7J7L951</accession>
<dbReference type="AlphaFoldDB" id="A0A7J7L951"/>
<name>A0A7J7L951_9MAGN</name>